<dbReference type="EMBL" id="DRZC01000079">
    <property type="protein sequence ID" value="HHQ80939.1"/>
    <property type="molecule type" value="Genomic_DNA"/>
</dbReference>
<evidence type="ECO:0000313" key="1">
    <source>
        <dbReference type="EMBL" id="HHQ80939.1"/>
    </source>
</evidence>
<dbReference type="AlphaFoldDB" id="A0A7J3ZLJ6"/>
<name>A0A7J3ZLJ6_9CREN</name>
<dbReference type="InterPro" id="IPR005651">
    <property type="entry name" value="Trm112-like"/>
</dbReference>
<comment type="caution">
    <text evidence="1">The sequence shown here is derived from an EMBL/GenBank/DDBJ whole genome shotgun (WGS) entry which is preliminary data.</text>
</comment>
<dbReference type="Gene3D" id="2.20.25.10">
    <property type="match status" value="1"/>
</dbReference>
<organism evidence="1">
    <name type="scientific">Fervidicoccus fontis</name>
    <dbReference type="NCBI Taxonomy" id="683846"/>
    <lineage>
        <taxon>Archaea</taxon>
        <taxon>Thermoproteota</taxon>
        <taxon>Thermoprotei</taxon>
        <taxon>Fervidicoccales</taxon>
        <taxon>Fervidicoccaceae</taxon>
        <taxon>Fervidicoccus</taxon>
    </lineage>
</organism>
<gene>
    <name evidence="1" type="ORF">ENM78_05780</name>
</gene>
<accession>A0A7J3ZLJ6</accession>
<sequence>MKYRLVDLLACPMCKHFPLELYVLEREEVTSRKLPGEPPLCELYCALLGKRVKELAETPPCEACIRIEISTGVLYCSSCRRWYPVIDTIPHMLPDDLREKERESELAFLERYKQSLPEKIVYEGRPHSISK</sequence>
<reference evidence="1" key="1">
    <citation type="journal article" date="2020" name="mSystems">
        <title>Genome- and Community-Level Interaction Insights into Carbon Utilization and Element Cycling Functions of Hydrothermarchaeota in Hydrothermal Sediment.</title>
        <authorList>
            <person name="Zhou Z."/>
            <person name="Liu Y."/>
            <person name="Xu W."/>
            <person name="Pan J."/>
            <person name="Luo Z.H."/>
            <person name="Li M."/>
        </authorList>
    </citation>
    <scope>NUCLEOTIDE SEQUENCE [LARGE SCALE GENOMIC DNA]</scope>
    <source>
        <strain evidence="1">SpSt-1116</strain>
    </source>
</reference>
<proteinExistence type="predicted"/>
<dbReference type="Pfam" id="PF03966">
    <property type="entry name" value="Trm112p"/>
    <property type="match status" value="1"/>
</dbReference>
<dbReference type="SUPFAM" id="SSF158997">
    <property type="entry name" value="Trm112p-like"/>
    <property type="match status" value="1"/>
</dbReference>
<protein>
    <submittedName>
        <fullName evidence="1">Trm112 family protein</fullName>
    </submittedName>
</protein>